<dbReference type="InterPro" id="IPR016174">
    <property type="entry name" value="Di-haem_cyt_TM"/>
</dbReference>
<evidence type="ECO:0000256" key="7">
    <source>
        <dbReference type="ARBA" id="ARBA00022723"/>
    </source>
</evidence>
<dbReference type="PANTHER" id="PTHR30485:SF0">
    <property type="entry name" value="NI_FE-HYDROGENASE 1 B-TYPE CYTOCHROME SUBUNIT-RELATED"/>
    <property type="match status" value="1"/>
</dbReference>
<protein>
    <submittedName>
        <fullName evidence="14">Ni/Fe-hydrogenase 1 B-type cytochrome subunit</fullName>
    </submittedName>
</protein>
<reference evidence="14 15" key="1">
    <citation type="submission" date="2023-07" db="EMBL/GenBank/DDBJ databases">
        <title>Genomic Encyclopedia of Type Strains, Phase IV (KMG-IV): sequencing the most valuable type-strain genomes for metagenomic binning, comparative biology and taxonomic classification.</title>
        <authorList>
            <person name="Goeker M."/>
        </authorList>
    </citation>
    <scope>NUCLEOTIDE SEQUENCE [LARGE SCALE GENOMIC DNA]</scope>
    <source>
        <strain evidence="14 15">DSM 2457</strain>
    </source>
</reference>
<dbReference type="PRINTS" id="PR00161">
    <property type="entry name" value="NIHGNASECYTB"/>
</dbReference>
<dbReference type="InterPro" id="IPR011577">
    <property type="entry name" value="Cyt_b561_bac/Ni-Hgenase"/>
</dbReference>
<evidence type="ECO:0000256" key="1">
    <source>
        <dbReference type="ARBA" id="ARBA00004651"/>
    </source>
</evidence>
<sequence>MTSIDPASLHTAPPALPATIDGEPVGRVSAVYVYEAPVRLWHWTNAAAISVLALTGYLIGQPLPTLSGEASQHYVMGTIRFLHFSAGYIFAVGFLFRIYWAFVGNHHARQLFILPFWSRAYWRGLFEEARWYFFLEAKPKKYVGHNPLAQFAMFWAIGVGSVFMIVTGFALYSEGAGPGSWQDHLFGWVIPLLGGSLDVHTWHRLGMWAILLFIIVHVYAAIREDIMSRQSIVSTMVSGVRTFKDDDPD</sequence>
<evidence type="ECO:0000256" key="2">
    <source>
        <dbReference type="ARBA" id="ARBA00008622"/>
    </source>
</evidence>
<proteinExistence type="inferred from homology"/>
<dbReference type="InterPro" id="IPR051542">
    <property type="entry name" value="Hydrogenase_cytochrome"/>
</dbReference>
<feature type="transmembrane region" description="Helical" evidence="12">
    <location>
        <begin position="205"/>
        <end position="222"/>
    </location>
</feature>
<accession>A0ABU0BB13</accession>
<comment type="caution">
    <text evidence="14">The sequence shown here is derived from an EMBL/GenBank/DDBJ whole genome shotgun (WGS) entry which is preliminary data.</text>
</comment>
<gene>
    <name evidence="14" type="ORF">J2S75_000715</name>
</gene>
<keyword evidence="7" id="KW-0479">Metal-binding</keyword>
<feature type="transmembrane region" description="Helical" evidence="12">
    <location>
        <begin position="40"/>
        <end position="60"/>
    </location>
</feature>
<keyword evidence="3" id="KW-0813">Transport</keyword>
<comment type="subcellular location">
    <subcellularLocation>
        <location evidence="1">Cell membrane</location>
        <topology evidence="1">Multi-pass membrane protein</topology>
    </subcellularLocation>
</comment>
<evidence type="ECO:0000313" key="15">
    <source>
        <dbReference type="Proteomes" id="UP001224682"/>
    </source>
</evidence>
<evidence type="ECO:0000256" key="11">
    <source>
        <dbReference type="ARBA" id="ARBA00023136"/>
    </source>
</evidence>
<dbReference type="Gene3D" id="1.20.950.20">
    <property type="entry name" value="Transmembrane di-heme cytochromes, Chain C"/>
    <property type="match status" value="1"/>
</dbReference>
<keyword evidence="6 12" id="KW-0812">Transmembrane</keyword>
<evidence type="ECO:0000259" key="13">
    <source>
        <dbReference type="Pfam" id="PF01292"/>
    </source>
</evidence>
<dbReference type="InterPro" id="IPR000516">
    <property type="entry name" value="Ni-dep_Hydgase_cyt-B"/>
</dbReference>
<evidence type="ECO:0000256" key="3">
    <source>
        <dbReference type="ARBA" id="ARBA00022448"/>
    </source>
</evidence>
<evidence type="ECO:0000256" key="6">
    <source>
        <dbReference type="ARBA" id="ARBA00022692"/>
    </source>
</evidence>
<keyword evidence="10" id="KW-0408">Iron</keyword>
<organism evidence="14 15">
    <name type="scientific">Ancylobacter polymorphus</name>
    <dbReference type="NCBI Taxonomy" id="223390"/>
    <lineage>
        <taxon>Bacteria</taxon>
        <taxon>Pseudomonadati</taxon>
        <taxon>Pseudomonadota</taxon>
        <taxon>Alphaproteobacteria</taxon>
        <taxon>Hyphomicrobiales</taxon>
        <taxon>Xanthobacteraceae</taxon>
        <taxon>Ancylobacter</taxon>
    </lineage>
</organism>
<evidence type="ECO:0000256" key="8">
    <source>
        <dbReference type="ARBA" id="ARBA00022982"/>
    </source>
</evidence>
<keyword evidence="9 12" id="KW-1133">Transmembrane helix</keyword>
<evidence type="ECO:0000256" key="10">
    <source>
        <dbReference type="ARBA" id="ARBA00023004"/>
    </source>
</evidence>
<comment type="similarity">
    <text evidence="2">Belongs to the HupC/HyaC/HydC family.</text>
</comment>
<feature type="transmembrane region" description="Helical" evidence="12">
    <location>
        <begin position="81"/>
        <end position="102"/>
    </location>
</feature>
<dbReference type="PANTHER" id="PTHR30485">
    <property type="entry name" value="NI/FE-HYDROGENASE 1 B-TYPE CYTOCHROME SUBUNIT"/>
    <property type="match status" value="1"/>
</dbReference>
<dbReference type="Proteomes" id="UP001224682">
    <property type="component" value="Unassembled WGS sequence"/>
</dbReference>
<evidence type="ECO:0000256" key="5">
    <source>
        <dbReference type="ARBA" id="ARBA00022617"/>
    </source>
</evidence>
<dbReference type="PROSITE" id="PS00883">
    <property type="entry name" value="NI_HGENASE_CYTB_2"/>
    <property type="match status" value="1"/>
</dbReference>
<name>A0ABU0BB13_9HYPH</name>
<dbReference type="EMBL" id="JAUSUI010000001">
    <property type="protein sequence ID" value="MDQ0301704.1"/>
    <property type="molecule type" value="Genomic_DNA"/>
</dbReference>
<evidence type="ECO:0000256" key="12">
    <source>
        <dbReference type="SAM" id="Phobius"/>
    </source>
</evidence>
<feature type="domain" description="Cytochrome b561 bacterial/Ni-hydrogenase" evidence="13">
    <location>
        <begin position="33"/>
        <end position="239"/>
    </location>
</feature>
<dbReference type="SUPFAM" id="SSF81342">
    <property type="entry name" value="Transmembrane di-heme cytochromes"/>
    <property type="match status" value="1"/>
</dbReference>
<dbReference type="Pfam" id="PF01292">
    <property type="entry name" value="Ni_hydr_CYTB"/>
    <property type="match status" value="1"/>
</dbReference>
<keyword evidence="11 12" id="KW-0472">Membrane</keyword>
<feature type="transmembrane region" description="Helical" evidence="12">
    <location>
        <begin position="147"/>
        <end position="172"/>
    </location>
</feature>
<evidence type="ECO:0000256" key="9">
    <source>
        <dbReference type="ARBA" id="ARBA00022989"/>
    </source>
</evidence>
<dbReference type="NCBIfam" id="TIGR02125">
    <property type="entry name" value="CytB-hydogenase"/>
    <property type="match status" value="1"/>
</dbReference>
<keyword evidence="4" id="KW-1003">Cell membrane</keyword>
<evidence type="ECO:0000313" key="14">
    <source>
        <dbReference type="EMBL" id="MDQ0301704.1"/>
    </source>
</evidence>
<evidence type="ECO:0000256" key="4">
    <source>
        <dbReference type="ARBA" id="ARBA00022475"/>
    </source>
</evidence>
<dbReference type="RefSeq" id="WP_307018251.1">
    <property type="nucleotide sequence ID" value="NZ_JAUSUI010000001.1"/>
</dbReference>
<keyword evidence="5" id="KW-0349">Heme</keyword>
<keyword evidence="15" id="KW-1185">Reference proteome</keyword>
<keyword evidence="8" id="KW-0249">Electron transport</keyword>